<dbReference type="AlphaFoldDB" id="A0A5C3NPS9"/>
<feature type="compositionally biased region" description="Basic and acidic residues" evidence="1">
    <location>
        <begin position="157"/>
        <end position="171"/>
    </location>
</feature>
<dbReference type="Proteomes" id="UP000308197">
    <property type="component" value="Unassembled WGS sequence"/>
</dbReference>
<feature type="transmembrane region" description="Helical" evidence="2">
    <location>
        <begin position="215"/>
        <end position="234"/>
    </location>
</feature>
<dbReference type="InParanoid" id="A0A5C3NPS9"/>
<dbReference type="STRING" id="1314778.A0A5C3NPS9"/>
<evidence type="ECO:0000256" key="2">
    <source>
        <dbReference type="SAM" id="Phobius"/>
    </source>
</evidence>
<keyword evidence="4" id="KW-1185">Reference proteome</keyword>
<proteinExistence type="predicted"/>
<dbReference type="EMBL" id="ML211999">
    <property type="protein sequence ID" value="TFK79556.1"/>
    <property type="molecule type" value="Genomic_DNA"/>
</dbReference>
<accession>A0A5C3NPS9</accession>
<keyword evidence="2" id="KW-0812">Transmembrane</keyword>
<keyword evidence="2" id="KW-1133">Transmembrane helix</keyword>
<feature type="compositionally biased region" description="Low complexity" evidence="1">
    <location>
        <begin position="49"/>
        <end position="60"/>
    </location>
</feature>
<evidence type="ECO:0000313" key="3">
    <source>
        <dbReference type="EMBL" id="TFK79556.1"/>
    </source>
</evidence>
<feature type="region of interest" description="Disordered" evidence="1">
    <location>
        <begin position="147"/>
        <end position="188"/>
    </location>
</feature>
<name>A0A5C3NPS9_9APHY</name>
<gene>
    <name evidence="3" type="ORF">K466DRAFT_12327</name>
</gene>
<evidence type="ECO:0000256" key="1">
    <source>
        <dbReference type="SAM" id="MobiDB-lite"/>
    </source>
</evidence>
<protein>
    <submittedName>
        <fullName evidence="3">Uncharacterized protein</fullName>
    </submittedName>
</protein>
<sequence>MEGPETRVGVALLSARDPGKHATIASASNHGGWAGDGDGGAQHARRGNRPWPSTTTISSPPSAPPPSLRPFSRFLPVLAATSAHEHRTAGWSTATRLFLSRLRAFPGPAMADLYPAYSPRTPTSNIPYSSVGAAPTYPYPPHSRYDGSAASLDSDSSTEHDKGGVAKEGRAGVRVRAVNRTPSPTPSEAKELAKNSVFDWDAMLRWRYWIRKEWIWYYFAFIICLVGVILFTVYHSQIVNWLKPAATWMHE</sequence>
<keyword evidence="2" id="KW-0472">Membrane</keyword>
<organism evidence="3 4">
    <name type="scientific">Polyporus arcularius HHB13444</name>
    <dbReference type="NCBI Taxonomy" id="1314778"/>
    <lineage>
        <taxon>Eukaryota</taxon>
        <taxon>Fungi</taxon>
        <taxon>Dikarya</taxon>
        <taxon>Basidiomycota</taxon>
        <taxon>Agaricomycotina</taxon>
        <taxon>Agaricomycetes</taxon>
        <taxon>Polyporales</taxon>
        <taxon>Polyporaceae</taxon>
        <taxon>Polyporus</taxon>
    </lineage>
</organism>
<feature type="region of interest" description="Disordered" evidence="1">
    <location>
        <begin position="25"/>
        <end position="68"/>
    </location>
</feature>
<reference evidence="3 4" key="1">
    <citation type="journal article" date="2019" name="Nat. Ecol. Evol.">
        <title>Megaphylogeny resolves global patterns of mushroom evolution.</title>
        <authorList>
            <person name="Varga T."/>
            <person name="Krizsan K."/>
            <person name="Foldi C."/>
            <person name="Dima B."/>
            <person name="Sanchez-Garcia M."/>
            <person name="Sanchez-Ramirez S."/>
            <person name="Szollosi G.J."/>
            <person name="Szarkandi J.G."/>
            <person name="Papp V."/>
            <person name="Albert L."/>
            <person name="Andreopoulos W."/>
            <person name="Angelini C."/>
            <person name="Antonin V."/>
            <person name="Barry K.W."/>
            <person name="Bougher N.L."/>
            <person name="Buchanan P."/>
            <person name="Buyck B."/>
            <person name="Bense V."/>
            <person name="Catcheside P."/>
            <person name="Chovatia M."/>
            <person name="Cooper J."/>
            <person name="Damon W."/>
            <person name="Desjardin D."/>
            <person name="Finy P."/>
            <person name="Geml J."/>
            <person name="Haridas S."/>
            <person name="Hughes K."/>
            <person name="Justo A."/>
            <person name="Karasinski D."/>
            <person name="Kautmanova I."/>
            <person name="Kiss B."/>
            <person name="Kocsube S."/>
            <person name="Kotiranta H."/>
            <person name="LaButti K.M."/>
            <person name="Lechner B.E."/>
            <person name="Liimatainen K."/>
            <person name="Lipzen A."/>
            <person name="Lukacs Z."/>
            <person name="Mihaltcheva S."/>
            <person name="Morgado L.N."/>
            <person name="Niskanen T."/>
            <person name="Noordeloos M.E."/>
            <person name="Ohm R.A."/>
            <person name="Ortiz-Santana B."/>
            <person name="Ovrebo C."/>
            <person name="Racz N."/>
            <person name="Riley R."/>
            <person name="Savchenko A."/>
            <person name="Shiryaev A."/>
            <person name="Soop K."/>
            <person name="Spirin V."/>
            <person name="Szebenyi C."/>
            <person name="Tomsovsky M."/>
            <person name="Tulloss R.E."/>
            <person name="Uehling J."/>
            <person name="Grigoriev I.V."/>
            <person name="Vagvolgyi C."/>
            <person name="Papp T."/>
            <person name="Martin F.M."/>
            <person name="Miettinen O."/>
            <person name="Hibbett D.S."/>
            <person name="Nagy L.G."/>
        </authorList>
    </citation>
    <scope>NUCLEOTIDE SEQUENCE [LARGE SCALE GENOMIC DNA]</scope>
    <source>
        <strain evidence="3 4">HHB13444</strain>
    </source>
</reference>
<evidence type="ECO:0000313" key="4">
    <source>
        <dbReference type="Proteomes" id="UP000308197"/>
    </source>
</evidence>